<accession>A0A0D2E1S7</accession>
<dbReference type="GO" id="GO:0005739">
    <property type="term" value="C:mitochondrion"/>
    <property type="evidence" value="ECO:0007669"/>
    <property type="project" value="UniProtKB-SubCell"/>
</dbReference>
<evidence type="ECO:0000256" key="4">
    <source>
        <dbReference type="ARBA" id="ARBA00013566"/>
    </source>
</evidence>
<dbReference type="RefSeq" id="XP_013309982.1">
    <property type="nucleotide sequence ID" value="XM_013454528.1"/>
</dbReference>
<protein>
    <recommendedName>
        <fullName evidence="4">Required for respiratory growth protein 9, mitochondrial</fullName>
    </recommendedName>
</protein>
<keyword evidence="8" id="KW-1185">Reference proteome</keyword>
<dbReference type="Proteomes" id="UP000054342">
    <property type="component" value="Unassembled WGS sequence"/>
</dbReference>
<dbReference type="InterPro" id="IPR010487">
    <property type="entry name" value="NGRN/Rrg9"/>
</dbReference>
<evidence type="ECO:0000256" key="2">
    <source>
        <dbReference type="ARBA" id="ARBA00004173"/>
    </source>
</evidence>
<comment type="function">
    <text evidence="1">Required for respiratory activity and maintenance and expression of the mitochondrial genome.</text>
</comment>
<comment type="subcellular location">
    <subcellularLocation>
        <location evidence="2">Mitochondrion</location>
    </subcellularLocation>
</comment>
<dbReference type="PANTHER" id="PTHR13475">
    <property type="entry name" value="NEUGRIN"/>
    <property type="match status" value="1"/>
</dbReference>
<proteinExistence type="inferred from homology"/>
<dbReference type="AlphaFoldDB" id="A0A0D2E1S7"/>
<feature type="compositionally biased region" description="Basic and acidic residues" evidence="6">
    <location>
        <begin position="137"/>
        <end position="163"/>
    </location>
</feature>
<comment type="similarity">
    <text evidence="3">Belongs to the RRG9 family.</text>
</comment>
<keyword evidence="5" id="KW-0809">Transit peptide</keyword>
<evidence type="ECO:0000256" key="1">
    <source>
        <dbReference type="ARBA" id="ARBA00003548"/>
    </source>
</evidence>
<dbReference type="PANTHER" id="PTHR13475:SF3">
    <property type="entry name" value="NEUGRIN"/>
    <property type="match status" value="1"/>
</dbReference>
<evidence type="ECO:0000256" key="6">
    <source>
        <dbReference type="SAM" id="MobiDB-lite"/>
    </source>
</evidence>
<evidence type="ECO:0000256" key="5">
    <source>
        <dbReference type="ARBA" id="ARBA00022946"/>
    </source>
</evidence>
<name>A0A0D2E1S7_9EURO</name>
<dbReference type="STRING" id="348802.A0A0D2E1S7"/>
<sequence length="293" mass="32882">MALNSQSSKFLSHVLRGSKQTPTLLRHAHSFSRPSLRMPQVATTSTSPSSCPYASSIFLLNDGVHARKRRRYFSTAQLDASDDGRVEETGATRGQQSANEGVGATGRKSKKPKAPVEVGDDILSSKEAVGAGNVASADRDGSKRKGKKRLELKDLAESRKQKSEPWQTQKDALKRKFGDAGWNPRKKLSPDTMQGIRALHAEDSERYSTASLAEHFKVSPEAIRRILKSKWGGSEKEMEKRRERWAKRHDRIWDQQSELGLRPKRKTDKATEEPDEFEENLRAKEMLDNARSA</sequence>
<dbReference type="Pfam" id="PF06413">
    <property type="entry name" value="Neugrin"/>
    <property type="match status" value="1"/>
</dbReference>
<reference evidence="7 8" key="1">
    <citation type="submission" date="2015-01" db="EMBL/GenBank/DDBJ databases">
        <title>The Genome Sequence of Exophiala xenobiotica CBS118157.</title>
        <authorList>
            <consortium name="The Broad Institute Genomics Platform"/>
            <person name="Cuomo C."/>
            <person name="de Hoog S."/>
            <person name="Gorbushina A."/>
            <person name="Stielow B."/>
            <person name="Teixiera M."/>
            <person name="Abouelleil A."/>
            <person name="Chapman S.B."/>
            <person name="Priest M."/>
            <person name="Young S.K."/>
            <person name="Wortman J."/>
            <person name="Nusbaum C."/>
            <person name="Birren B."/>
        </authorList>
    </citation>
    <scope>NUCLEOTIDE SEQUENCE [LARGE SCALE GENOMIC DNA]</scope>
    <source>
        <strain evidence="7 8">CBS 118157</strain>
    </source>
</reference>
<evidence type="ECO:0000313" key="8">
    <source>
        <dbReference type="Proteomes" id="UP000054342"/>
    </source>
</evidence>
<dbReference type="GO" id="GO:0005634">
    <property type="term" value="C:nucleus"/>
    <property type="evidence" value="ECO:0007669"/>
    <property type="project" value="TreeGrafter"/>
</dbReference>
<organism evidence="7 8">
    <name type="scientific">Exophiala xenobiotica</name>
    <dbReference type="NCBI Taxonomy" id="348802"/>
    <lineage>
        <taxon>Eukaryota</taxon>
        <taxon>Fungi</taxon>
        <taxon>Dikarya</taxon>
        <taxon>Ascomycota</taxon>
        <taxon>Pezizomycotina</taxon>
        <taxon>Eurotiomycetes</taxon>
        <taxon>Chaetothyriomycetidae</taxon>
        <taxon>Chaetothyriales</taxon>
        <taxon>Herpotrichiellaceae</taxon>
        <taxon>Exophiala</taxon>
    </lineage>
</organism>
<evidence type="ECO:0000313" key="7">
    <source>
        <dbReference type="EMBL" id="KIW49398.1"/>
    </source>
</evidence>
<feature type="region of interest" description="Disordered" evidence="6">
    <location>
        <begin position="81"/>
        <end position="191"/>
    </location>
</feature>
<feature type="compositionally biased region" description="Basic and acidic residues" evidence="6">
    <location>
        <begin position="279"/>
        <end position="293"/>
    </location>
</feature>
<feature type="region of interest" description="Disordered" evidence="6">
    <location>
        <begin position="254"/>
        <end position="293"/>
    </location>
</feature>
<dbReference type="GeneID" id="25332986"/>
<dbReference type="EMBL" id="KN847323">
    <property type="protein sequence ID" value="KIW49398.1"/>
    <property type="molecule type" value="Genomic_DNA"/>
</dbReference>
<dbReference type="HOGENOM" id="CLU_047598_3_0_1"/>
<evidence type="ECO:0000256" key="3">
    <source>
        <dbReference type="ARBA" id="ARBA00010895"/>
    </source>
</evidence>
<gene>
    <name evidence="7" type="ORF">PV05_11078</name>
</gene>